<dbReference type="OrthoDB" id="5298629at2"/>
<proteinExistence type="predicted"/>
<dbReference type="AlphaFoldDB" id="A0A3N7HRS3"/>
<comment type="caution">
    <text evidence="2">The sequence shown here is derived from an EMBL/GenBank/DDBJ whole genome shotgun (WGS) entry which is preliminary data.</text>
</comment>
<dbReference type="SUPFAM" id="SSF54637">
    <property type="entry name" value="Thioesterase/thiol ester dehydrase-isomerase"/>
    <property type="match status" value="1"/>
</dbReference>
<dbReference type="PANTHER" id="PTHR43664:SF1">
    <property type="entry name" value="BETA-METHYLMALYL-COA DEHYDRATASE"/>
    <property type="match status" value="1"/>
</dbReference>
<dbReference type="PANTHER" id="PTHR43664">
    <property type="entry name" value="MONOAMINE OXIDASE-RELATED"/>
    <property type="match status" value="1"/>
</dbReference>
<organism evidence="2 3">
    <name type="scientific">Piscinibacter terrae</name>
    <dbReference type="NCBI Taxonomy" id="2496871"/>
    <lineage>
        <taxon>Bacteria</taxon>
        <taxon>Pseudomonadati</taxon>
        <taxon>Pseudomonadota</taxon>
        <taxon>Betaproteobacteria</taxon>
        <taxon>Burkholderiales</taxon>
        <taxon>Sphaerotilaceae</taxon>
        <taxon>Piscinibacter</taxon>
    </lineage>
</organism>
<dbReference type="Proteomes" id="UP000267464">
    <property type="component" value="Unassembled WGS sequence"/>
</dbReference>
<dbReference type="EMBL" id="QUSW01000003">
    <property type="protein sequence ID" value="RQP24443.1"/>
    <property type="molecule type" value="Genomic_DNA"/>
</dbReference>
<dbReference type="InterPro" id="IPR002539">
    <property type="entry name" value="MaoC-like_dom"/>
</dbReference>
<dbReference type="InterPro" id="IPR052342">
    <property type="entry name" value="MCH/BMMD"/>
</dbReference>
<gene>
    <name evidence="2" type="ORF">DZC73_14240</name>
</gene>
<name>A0A3N7HRS3_9BURK</name>
<protein>
    <submittedName>
        <fullName evidence="2">MaoC family dehydratase</fullName>
    </submittedName>
</protein>
<evidence type="ECO:0000259" key="1">
    <source>
        <dbReference type="Pfam" id="PF01575"/>
    </source>
</evidence>
<dbReference type="InterPro" id="IPR029069">
    <property type="entry name" value="HotDog_dom_sf"/>
</dbReference>
<dbReference type="Gene3D" id="3.10.129.10">
    <property type="entry name" value="Hotdog Thioesterase"/>
    <property type="match status" value="1"/>
</dbReference>
<reference evidence="2 3" key="2">
    <citation type="submission" date="2018-12" db="EMBL/GenBank/DDBJ databases">
        <title>Rhizobacter gummiphilus sp. nov., a rubber-degrading bacterium isolated from the soil of a botanical garden in Japan.</title>
        <authorList>
            <person name="Shunsuke S.S."/>
        </authorList>
    </citation>
    <scope>NUCLEOTIDE SEQUENCE [LARGE SCALE GENOMIC DNA]</scope>
    <source>
        <strain evidence="2 3">S-16</strain>
    </source>
</reference>
<dbReference type="CDD" id="cd03454">
    <property type="entry name" value="YdeM"/>
    <property type="match status" value="1"/>
</dbReference>
<dbReference type="RefSeq" id="WP_124541152.1">
    <property type="nucleotide sequence ID" value="NZ_QUSW01000003.1"/>
</dbReference>
<accession>A0A3N7HRS3</accession>
<evidence type="ECO:0000313" key="3">
    <source>
        <dbReference type="Proteomes" id="UP000267464"/>
    </source>
</evidence>
<evidence type="ECO:0000313" key="2">
    <source>
        <dbReference type="EMBL" id="RQP24443.1"/>
    </source>
</evidence>
<sequence length="161" mass="18124">MDSRTSGENSITWYWEDFREGEVREFGAKTVSREDIVRFASEFDPQPFHVDEAAAAKTMFGGLIASGWHTAAMAMRMMCDEYLLRSASLGSPGIEGMKWLLPVRPGDTLSIRLTVLESRPMQSKPKVGLVKSRHEVLNQHGEVVMRMEGYGMFGKRPPPSR</sequence>
<dbReference type="Pfam" id="PF01575">
    <property type="entry name" value="MaoC_dehydratas"/>
    <property type="match status" value="1"/>
</dbReference>
<keyword evidence="3" id="KW-1185">Reference proteome</keyword>
<reference evidence="2 3" key="1">
    <citation type="submission" date="2018-08" db="EMBL/GenBank/DDBJ databases">
        <authorList>
            <person name="Khan S.A."/>
            <person name="Jeon C.O."/>
            <person name="Chun B.H."/>
            <person name="Jeong S.E."/>
        </authorList>
    </citation>
    <scope>NUCLEOTIDE SEQUENCE [LARGE SCALE GENOMIC DNA]</scope>
    <source>
        <strain evidence="2 3">S-16</strain>
    </source>
</reference>
<feature type="domain" description="MaoC-like" evidence="1">
    <location>
        <begin position="22"/>
        <end position="131"/>
    </location>
</feature>